<reference evidence="6" key="1">
    <citation type="journal article" date="2020" name="Stud. Mycol.">
        <title>101 Dothideomycetes genomes: a test case for predicting lifestyles and emergence of pathogens.</title>
        <authorList>
            <person name="Haridas S."/>
            <person name="Albert R."/>
            <person name="Binder M."/>
            <person name="Bloem J."/>
            <person name="Labutti K."/>
            <person name="Salamov A."/>
            <person name="Andreopoulos B."/>
            <person name="Baker S."/>
            <person name="Barry K."/>
            <person name="Bills G."/>
            <person name="Bluhm B."/>
            <person name="Cannon C."/>
            <person name="Castanera R."/>
            <person name="Culley D."/>
            <person name="Daum C."/>
            <person name="Ezra D."/>
            <person name="Gonzalez J."/>
            <person name="Henrissat B."/>
            <person name="Kuo A."/>
            <person name="Liang C."/>
            <person name="Lipzen A."/>
            <person name="Lutzoni F."/>
            <person name="Magnuson J."/>
            <person name="Mondo S."/>
            <person name="Nolan M."/>
            <person name="Ohm R."/>
            <person name="Pangilinan J."/>
            <person name="Park H.-J."/>
            <person name="Ramirez L."/>
            <person name="Alfaro M."/>
            <person name="Sun H."/>
            <person name="Tritt A."/>
            <person name="Yoshinaga Y."/>
            <person name="Zwiers L.-H."/>
            <person name="Turgeon B."/>
            <person name="Goodwin S."/>
            <person name="Spatafora J."/>
            <person name="Crous P."/>
            <person name="Grigoriev I."/>
        </authorList>
    </citation>
    <scope>NUCLEOTIDE SEQUENCE</scope>
    <source>
        <strain evidence="6">CBS 113979</strain>
    </source>
</reference>
<dbReference type="Proteomes" id="UP000800041">
    <property type="component" value="Unassembled WGS sequence"/>
</dbReference>
<sequence length="644" mass="71140">MDPTLNMSFVQSPVLIVGSSMVGMTLSVLLAKQGIEGCIAIDRHLSTAIHPRAVYFHTHTMAVYRELGLYEDMKRESTKYYDENAGIVDVESLAGKFNTTWLKNMNEGVEKISPTGRLFLTQQIFEPILRSTARELGSDTRFGTELVSFQQDSDGVTALLCSVETGEKTLIRAKYLIACDGNRSSTREKLGIKMRGYGLLSHSVTIYFKADVRRYIEGKYNGVIYINNPTVRGFIRVDKTGQNGFFALNTAGPQGTEDSRFPADTITDELAAEYLRAAFGADIDLEIELIAKWRAVSDNAEAYNQGRVILAGDAAHTLLPNGGFGGNTGIHDVHNLAWKLELVLKGLAGRDLVEQTYHDERHPIGALMVNQVYARYANRTAQELKTTVGIPDKELPDLSLEMGYRYHSRALMTEDLDEITEDPRISTARPGSKAPHAQLEIDGKSMLVADLLGDSFVLLIGRESKIWEDAVEKLSLQARLPVIQCHRVHGEAFDERYRLGLSGAVFIRPDGFVAWTCTQEPSTPEEARDVLETVFEKILCLDVEEHEHTLANGISAPSVAVAQAGVLSLAVPIVLFEQEKALVREKEQLAVRMAVIEERIADLRRMSALQNEIAMLAMKLVPAVAPLVFDGSLGLLGDDVQSAR</sequence>
<keyword evidence="4" id="KW-0560">Oxidoreductase</keyword>
<dbReference type="PANTHER" id="PTHR43004:SF19">
    <property type="entry name" value="BINDING MONOOXYGENASE, PUTATIVE (JCVI)-RELATED"/>
    <property type="match status" value="1"/>
</dbReference>
<dbReference type="InterPro" id="IPR050641">
    <property type="entry name" value="RIFMO-like"/>
</dbReference>
<dbReference type="EMBL" id="ML977149">
    <property type="protein sequence ID" value="KAF1988234.1"/>
    <property type="molecule type" value="Genomic_DNA"/>
</dbReference>
<keyword evidence="3" id="KW-0274">FAD</keyword>
<evidence type="ECO:0000256" key="3">
    <source>
        <dbReference type="ARBA" id="ARBA00022827"/>
    </source>
</evidence>
<evidence type="ECO:0000313" key="6">
    <source>
        <dbReference type="EMBL" id="KAF1988234.1"/>
    </source>
</evidence>
<comment type="cofactor">
    <cofactor evidence="1">
        <name>FAD</name>
        <dbReference type="ChEBI" id="CHEBI:57692"/>
    </cofactor>
</comment>
<proteinExistence type="predicted"/>
<dbReference type="GO" id="GO:0071949">
    <property type="term" value="F:FAD binding"/>
    <property type="evidence" value="ECO:0007669"/>
    <property type="project" value="InterPro"/>
</dbReference>
<feature type="domain" description="FAD-binding" evidence="5">
    <location>
        <begin position="12"/>
        <end position="370"/>
    </location>
</feature>
<dbReference type="SUPFAM" id="SSF51905">
    <property type="entry name" value="FAD/NAD(P)-binding domain"/>
    <property type="match status" value="1"/>
</dbReference>
<keyword evidence="7" id="KW-1185">Reference proteome</keyword>
<dbReference type="Pfam" id="PF01494">
    <property type="entry name" value="FAD_binding_3"/>
    <property type="match status" value="1"/>
</dbReference>
<evidence type="ECO:0000313" key="7">
    <source>
        <dbReference type="Proteomes" id="UP000800041"/>
    </source>
</evidence>
<evidence type="ECO:0000256" key="4">
    <source>
        <dbReference type="ARBA" id="ARBA00023002"/>
    </source>
</evidence>
<gene>
    <name evidence="6" type="ORF">K402DRAFT_452946</name>
</gene>
<dbReference type="OrthoDB" id="2690153at2759"/>
<name>A0A6G1H591_9PEZI</name>
<dbReference type="AlphaFoldDB" id="A0A6G1H591"/>
<dbReference type="Pfam" id="PF21274">
    <property type="entry name" value="Rng_hyd_C"/>
    <property type="match status" value="1"/>
</dbReference>
<dbReference type="Gene3D" id="3.30.9.10">
    <property type="entry name" value="D-Amino Acid Oxidase, subunit A, domain 2"/>
    <property type="match status" value="1"/>
</dbReference>
<dbReference type="InterPro" id="IPR036188">
    <property type="entry name" value="FAD/NAD-bd_sf"/>
</dbReference>
<dbReference type="InterPro" id="IPR002938">
    <property type="entry name" value="FAD-bd"/>
</dbReference>
<evidence type="ECO:0000259" key="5">
    <source>
        <dbReference type="Pfam" id="PF01494"/>
    </source>
</evidence>
<evidence type="ECO:0000256" key="1">
    <source>
        <dbReference type="ARBA" id="ARBA00001974"/>
    </source>
</evidence>
<dbReference type="GO" id="GO:0016709">
    <property type="term" value="F:oxidoreductase activity, acting on paired donors, with incorporation or reduction of molecular oxygen, NAD(P)H as one donor, and incorporation of one atom of oxygen"/>
    <property type="evidence" value="ECO:0007669"/>
    <property type="project" value="UniProtKB-ARBA"/>
</dbReference>
<evidence type="ECO:0000256" key="2">
    <source>
        <dbReference type="ARBA" id="ARBA00022630"/>
    </source>
</evidence>
<accession>A0A6G1H591</accession>
<keyword evidence="2" id="KW-0285">Flavoprotein</keyword>
<dbReference type="PRINTS" id="PR00420">
    <property type="entry name" value="RNGMNOXGNASE"/>
</dbReference>
<organism evidence="6 7">
    <name type="scientific">Aulographum hederae CBS 113979</name>
    <dbReference type="NCBI Taxonomy" id="1176131"/>
    <lineage>
        <taxon>Eukaryota</taxon>
        <taxon>Fungi</taxon>
        <taxon>Dikarya</taxon>
        <taxon>Ascomycota</taxon>
        <taxon>Pezizomycotina</taxon>
        <taxon>Dothideomycetes</taxon>
        <taxon>Pleosporomycetidae</taxon>
        <taxon>Aulographales</taxon>
        <taxon>Aulographaceae</taxon>
    </lineage>
</organism>
<dbReference type="Gene3D" id="3.40.30.120">
    <property type="match status" value="1"/>
</dbReference>
<dbReference type="Gene3D" id="3.50.50.60">
    <property type="entry name" value="FAD/NAD(P)-binding domain"/>
    <property type="match status" value="1"/>
</dbReference>
<protein>
    <recommendedName>
        <fullName evidence="5">FAD-binding domain-containing protein</fullName>
    </recommendedName>
</protein>
<dbReference type="PANTHER" id="PTHR43004">
    <property type="entry name" value="TRK SYSTEM POTASSIUM UPTAKE PROTEIN"/>
    <property type="match status" value="1"/>
</dbReference>